<evidence type="ECO:0000256" key="2">
    <source>
        <dbReference type="ARBA" id="ARBA00022840"/>
    </source>
</evidence>
<keyword evidence="3" id="KW-0472">Membrane</keyword>
<keyword evidence="3" id="KW-1133">Transmembrane helix</keyword>
<gene>
    <name evidence="4" type="ordered locus">Halhy_3402</name>
</gene>
<reference evidence="4 5" key="1">
    <citation type="journal article" date="2011" name="Stand. Genomic Sci.">
        <title>Complete genome sequence of Haliscomenobacter hydrossis type strain (O).</title>
        <authorList>
            <consortium name="US DOE Joint Genome Institute (JGI-PGF)"/>
            <person name="Daligault H."/>
            <person name="Lapidus A."/>
            <person name="Zeytun A."/>
            <person name="Nolan M."/>
            <person name="Lucas S."/>
            <person name="Del Rio T.G."/>
            <person name="Tice H."/>
            <person name="Cheng J.F."/>
            <person name="Tapia R."/>
            <person name="Han C."/>
            <person name="Goodwin L."/>
            <person name="Pitluck S."/>
            <person name="Liolios K."/>
            <person name="Pagani I."/>
            <person name="Ivanova N."/>
            <person name="Huntemann M."/>
            <person name="Mavromatis K."/>
            <person name="Mikhailova N."/>
            <person name="Pati A."/>
            <person name="Chen A."/>
            <person name="Palaniappan K."/>
            <person name="Land M."/>
            <person name="Hauser L."/>
            <person name="Brambilla E.M."/>
            <person name="Rohde M."/>
            <person name="Verbarg S."/>
            <person name="Goker M."/>
            <person name="Bristow J."/>
            <person name="Eisen J.A."/>
            <person name="Markowitz V."/>
            <person name="Hugenholtz P."/>
            <person name="Kyrpides N.C."/>
            <person name="Klenk H.P."/>
            <person name="Woyke T."/>
        </authorList>
    </citation>
    <scope>NUCLEOTIDE SEQUENCE [LARGE SCALE GENOMIC DNA]</scope>
    <source>
        <strain evidence="5">ATCC 27775 / DSM 1100 / LMG 10767 / O</strain>
    </source>
</reference>
<protein>
    <submittedName>
        <fullName evidence="4">Capsular exopolysaccharide family</fullName>
        <ecNumber evidence="4">2.7.10.2</ecNumber>
    </submittedName>
</protein>
<dbReference type="InterPro" id="IPR050445">
    <property type="entry name" value="Bact_polysacc_biosynth/exp"/>
</dbReference>
<dbReference type="EC" id="2.7.10.2" evidence="4"/>
<organism evidence="4 5">
    <name type="scientific">Haliscomenobacter hydrossis (strain ATCC 27775 / DSM 1100 / LMG 10767 / O)</name>
    <dbReference type="NCBI Taxonomy" id="760192"/>
    <lineage>
        <taxon>Bacteria</taxon>
        <taxon>Pseudomonadati</taxon>
        <taxon>Bacteroidota</taxon>
        <taxon>Saprospiria</taxon>
        <taxon>Saprospirales</taxon>
        <taxon>Haliscomenobacteraceae</taxon>
        <taxon>Haliscomenobacter</taxon>
    </lineage>
</organism>
<sequence length="806" mass="91602">MDNSQSTPYNNSGASPSLSGNKELDLKYFFFLFLRNWYWLLLGLMIGYGIAWLKLRYATNIYQVGGSILLEDNAKSSISEEIITEKLGLEQESNVDDQIQVLKSTTLMRRVVDSLDLNITYYTVGRVKTSEMYSPNCPLILTSAEPQALAYGTSLRVRTLNNYDFILVKGENDTLTCHYDTPFVQNQIQYTLSRRAEAVPGTEFLIRLNYPEGTAAEYAGKLVIQPVPGANVLNLSMRDPVAEKCIEVFYTLVSEFDHSQIEIKNESGRKTLEFIDERLGFITKELYDVERDVEGYKRSRDLPVAIESKATEYLNKVSTADEQLMELDLRLSMLNAIEKQLNDPNGRYRALPLSSELLASSAASETIKLHNELVRERNELVVTASPSNPAVKSLDKKLEELRAPMMDNFVVIRREINERRSRVAQRLAPINRKIDAIPTYERELLQILRQQQIKEQLFLFLLQKREETALSVAAQVSNTRILNPPVGQALVSPDRRRTFTLYLFMGFLIPGIIAFLFDYFNNRVYDETDIRRHTNAPFLGGIMQSLGGKSIVVNRSSRSAIAEMFRMLRTNLQYLAKGENKKVILVSSSVSGEGKSFITINLGISISLSGQKTLLLGLDIRKPKLSRYLTGKQAERGVTNFLVGQASLDELIQPLPDHPLVDYLDCGPIPPNPAELLMSDATRDLFTELRKRYQYIIVDTAPIGLVTDALLLNQHIDQTIIVTRFGMSRTPFLRMIQDIYSNQKLPQVGVVLNGLKTRAGYGYGYGYGYNSSYGYGYGYGYGSEYFDKEPRRRWNWRSIKKLFKFK</sequence>
<dbReference type="STRING" id="760192.Halhy_3402"/>
<reference key="2">
    <citation type="submission" date="2011-04" db="EMBL/GenBank/DDBJ databases">
        <title>Complete sequence of chromosome of Haliscomenobacter hydrossis DSM 1100.</title>
        <authorList>
            <consortium name="US DOE Joint Genome Institute (JGI-PGF)"/>
            <person name="Lucas S."/>
            <person name="Han J."/>
            <person name="Lapidus A."/>
            <person name="Bruce D."/>
            <person name="Goodwin L."/>
            <person name="Pitluck S."/>
            <person name="Peters L."/>
            <person name="Kyrpides N."/>
            <person name="Mavromatis K."/>
            <person name="Ivanova N."/>
            <person name="Ovchinnikova G."/>
            <person name="Pagani I."/>
            <person name="Daligault H."/>
            <person name="Detter J.C."/>
            <person name="Han C."/>
            <person name="Land M."/>
            <person name="Hauser L."/>
            <person name="Markowitz V."/>
            <person name="Cheng J.-F."/>
            <person name="Hugenholtz P."/>
            <person name="Woyke T."/>
            <person name="Wu D."/>
            <person name="Verbarg S."/>
            <person name="Frueling A."/>
            <person name="Brambilla E."/>
            <person name="Klenk H.-P."/>
            <person name="Eisen J.A."/>
        </authorList>
    </citation>
    <scope>NUCLEOTIDE SEQUENCE</scope>
    <source>
        <strain>DSM 1100</strain>
    </source>
</reference>
<feature type="transmembrane region" description="Helical" evidence="3">
    <location>
        <begin position="499"/>
        <end position="520"/>
    </location>
</feature>
<dbReference type="InterPro" id="IPR027417">
    <property type="entry name" value="P-loop_NTPase"/>
</dbReference>
<name>F4KVE5_HALH1</name>
<dbReference type="SUPFAM" id="SSF52540">
    <property type="entry name" value="P-loop containing nucleoside triphosphate hydrolases"/>
    <property type="match status" value="1"/>
</dbReference>
<evidence type="ECO:0000313" key="5">
    <source>
        <dbReference type="Proteomes" id="UP000008461"/>
    </source>
</evidence>
<dbReference type="EMBL" id="CP002691">
    <property type="protein sequence ID" value="AEE51258.1"/>
    <property type="molecule type" value="Genomic_DNA"/>
</dbReference>
<dbReference type="GO" id="GO:0005886">
    <property type="term" value="C:plasma membrane"/>
    <property type="evidence" value="ECO:0007669"/>
    <property type="project" value="TreeGrafter"/>
</dbReference>
<dbReference type="PANTHER" id="PTHR32309">
    <property type="entry name" value="TYROSINE-PROTEIN KINASE"/>
    <property type="match status" value="1"/>
</dbReference>
<feature type="transmembrane region" description="Helical" evidence="3">
    <location>
        <begin position="37"/>
        <end position="55"/>
    </location>
</feature>
<dbReference type="eggNOG" id="COG3206">
    <property type="taxonomic scope" value="Bacteria"/>
</dbReference>
<dbReference type="InterPro" id="IPR005702">
    <property type="entry name" value="Wzc-like_C"/>
</dbReference>
<dbReference type="OrthoDB" id="9794577at2"/>
<evidence type="ECO:0000256" key="1">
    <source>
        <dbReference type="ARBA" id="ARBA00022741"/>
    </source>
</evidence>
<dbReference type="RefSeq" id="WP_013765799.1">
    <property type="nucleotide sequence ID" value="NC_015510.1"/>
</dbReference>
<keyword evidence="3" id="KW-0812">Transmembrane</keyword>
<keyword evidence="4" id="KW-0808">Transferase</keyword>
<dbReference type="HOGENOM" id="CLU_009912_6_0_10"/>
<dbReference type="AlphaFoldDB" id="F4KVE5"/>
<evidence type="ECO:0000313" key="4">
    <source>
        <dbReference type="EMBL" id="AEE51258.1"/>
    </source>
</evidence>
<proteinExistence type="predicted"/>
<dbReference type="eggNOG" id="COG0489">
    <property type="taxonomic scope" value="Bacteria"/>
</dbReference>
<dbReference type="Gene3D" id="3.40.50.300">
    <property type="entry name" value="P-loop containing nucleotide triphosphate hydrolases"/>
    <property type="match status" value="1"/>
</dbReference>
<keyword evidence="1" id="KW-0547">Nucleotide-binding</keyword>
<dbReference type="CDD" id="cd05387">
    <property type="entry name" value="BY-kinase"/>
    <property type="match status" value="1"/>
</dbReference>
<dbReference type="GO" id="GO:0005524">
    <property type="term" value="F:ATP binding"/>
    <property type="evidence" value="ECO:0007669"/>
    <property type="project" value="UniProtKB-KW"/>
</dbReference>
<accession>F4KVE5</accession>
<dbReference type="GO" id="GO:0004715">
    <property type="term" value="F:non-membrane spanning protein tyrosine kinase activity"/>
    <property type="evidence" value="ECO:0007669"/>
    <property type="project" value="UniProtKB-EC"/>
</dbReference>
<dbReference type="Proteomes" id="UP000008461">
    <property type="component" value="Chromosome"/>
</dbReference>
<dbReference type="NCBIfam" id="TIGR01007">
    <property type="entry name" value="eps_fam"/>
    <property type="match status" value="1"/>
</dbReference>
<keyword evidence="5" id="KW-1185">Reference proteome</keyword>
<dbReference type="PANTHER" id="PTHR32309:SF13">
    <property type="entry name" value="FERRIC ENTEROBACTIN TRANSPORT PROTEIN FEPE"/>
    <property type="match status" value="1"/>
</dbReference>
<evidence type="ECO:0000256" key="3">
    <source>
        <dbReference type="SAM" id="Phobius"/>
    </source>
</evidence>
<dbReference type="KEGG" id="hhy:Halhy_3402"/>
<keyword evidence="2" id="KW-0067">ATP-binding</keyword>